<dbReference type="InterPro" id="IPR004365">
    <property type="entry name" value="NA-bd_OB_tRNA"/>
</dbReference>
<protein>
    <recommendedName>
        <fullName evidence="13">Lysine--tRNA ligase</fullName>
        <ecNumber evidence="13">6.1.1.6</ecNumber>
    </recommendedName>
    <alternativeName>
        <fullName evidence="13">Lysyl-tRNA synthetase</fullName>
        <shortName evidence="13">LysRS</shortName>
    </alternativeName>
</protein>
<dbReference type="STRING" id="1330330.IX53_02150"/>
<evidence type="ECO:0000259" key="15">
    <source>
        <dbReference type="PROSITE" id="PS50862"/>
    </source>
</evidence>
<comment type="subunit">
    <text evidence="3 13">Homodimer.</text>
</comment>
<keyword evidence="17" id="KW-1185">Reference proteome</keyword>
<evidence type="ECO:0000256" key="9">
    <source>
        <dbReference type="ARBA" id="ARBA00022842"/>
    </source>
</evidence>
<keyword evidence="10 13" id="KW-0648">Protein biosynthesis</keyword>
<dbReference type="HAMAP" id="MF_00252">
    <property type="entry name" value="Lys_tRNA_synth_class2"/>
    <property type="match status" value="1"/>
</dbReference>
<keyword evidence="8 13" id="KW-0067">ATP-binding</keyword>
<dbReference type="PANTHER" id="PTHR42918">
    <property type="entry name" value="LYSYL-TRNA SYNTHETASE"/>
    <property type="match status" value="1"/>
</dbReference>
<evidence type="ECO:0000256" key="5">
    <source>
        <dbReference type="ARBA" id="ARBA00022598"/>
    </source>
</evidence>
<accession>A0A0G2ZDC6</accession>
<dbReference type="InterPro" id="IPR004364">
    <property type="entry name" value="Aa-tRNA-synt_II"/>
</dbReference>
<dbReference type="PRINTS" id="PR00982">
    <property type="entry name" value="TRNASYNTHLYS"/>
</dbReference>
<dbReference type="InterPro" id="IPR034762">
    <property type="entry name" value="Lys-tRNA-ligase_II_bac/euk"/>
</dbReference>
<feature type="binding site" evidence="13">
    <location>
        <position position="405"/>
    </location>
    <ligand>
        <name>Mg(2+)</name>
        <dbReference type="ChEBI" id="CHEBI:18420"/>
        <label>1</label>
    </ligand>
</feature>
<gene>
    <name evidence="13" type="primary">lysS</name>
    <name evidence="16" type="ORF">IX53_02150</name>
</gene>
<feature type="domain" description="Aminoacyl-transfer RNA synthetases class-II family profile" evidence="15">
    <location>
        <begin position="176"/>
        <end position="486"/>
    </location>
</feature>
<keyword evidence="11 13" id="KW-0030">Aminoacyl-tRNA synthetase</keyword>
<reference evidence="16 17" key="1">
    <citation type="submission" date="2015-04" db="EMBL/GenBank/DDBJ databases">
        <title>Complete Genome Sequence of Kosmotoga pacifica SLHLJ1.</title>
        <authorList>
            <person name="Jiang L.J."/>
            <person name="Shao Z.Z."/>
            <person name="Jebbar M."/>
        </authorList>
    </citation>
    <scope>NUCLEOTIDE SEQUENCE [LARGE SCALE GENOMIC DNA]</scope>
    <source>
        <strain evidence="16 17">SLHLJ1</strain>
    </source>
</reference>
<evidence type="ECO:0000256" key="13">
    <source>
        <dbReference type="HAMAP-Rule" id="MF_00252"/>
    </source>
</evidence>
<dbReference type="GO" id="GO:0000049">
    <property type="term" value="F:tRNA binding"/>
    <property type="evidence" value="ECO:0007669"/>
    <property type="project" value="TreeGrafter"/>
</dbReference>
<comment type="similarity">
    <text evidence="2 13">Belongs to the class-II aminoacyl-tRNA synthetase family.</text>
</comment>
<dbReference type="AlphaFoldDB" id="A0A0G2ZDC6"/>
<dbReference type="PROSITE" id="PS50862">
    <property type="entry name" value="AA_TRNA_LIGASE_II"/>
    <property type="match status" value="1"/>
</dbReference>
<evidence type="ECO:0000256" key="14">
    <source>
        <dbReference type="RuleBase" id="RU000336"/>
    </source>
</evidence>
<keyword evidence="4 13" id="KW-0963">Cytoplasm</keyword>
<dbReference type="CDD" id="cd04322">
    <property type="entry name" value="LysRS_N"/>
    <property type="match status" value="1"/>
</dbReference>
<feature type="binding site" evidence="13">
    <location>
        <position position="405"/>
    </location>
    <ligand>
        <name>Mg(2+)</name>
        <dbReference type="ChEBI" id="CHEBI:18420"/>
        <label>2</label>
    </ligand>
</feature>
<dbReference type="Gene3D" id="2.40.50.140">
    <property type="entry name" value="Nucleic acid-binding proteins"/>
    <property type="match status" value="1"/>
</dbReference>
<dbReference type="GO" id="GO:0006430">
    <property type="term" value="P:lysyl-tRNA aminoacylation"/>
    <property type="evidence" value="ECO:0007669"/>
    <property type="project" value="UniProtKB-UniRule"/>
</dbReference>
<dbReference type="GO" id="GO:0005524">
    <property type="term" value="F:ATP binding"/>
    <property type="evidence" value="ECO:0007669"/>
    <property type="project" value="UniProtKB-UniRule"/>
</dbReference>
<dbReference type="GO" id="GO:0004824">
    <property type="term" value="F:lysine-tRNA ligase activity"/>
    <property type="evidence" value="ECO:0007669"/>
    <property type="project" value="UniProtKB-UniRule"/>
</dbReference>
<dbReference type="EC" id="6.1.1.6" evidence="13"/>
<dbReference type="Gene3D" id="3.30.930.10">
    <property type="entry name" value="Bira Bifunctional Protein, Domain 2"/>
    <property type="match status" value="1"/>
</dbReference>
<dbReference type="InterPro" id="IPR002313">
    <property type="entry name" value="Lys-tRNA-ligase_II"/>
</dbReference>
<comment type="catalytic activity">
    <reaction evidence="12 13 14">
        <text>tRNA(Lys) + L-lysine + ATP = L-lysyl-tRNA(Lys) + AMP + diphosphate</text>
        <dbReference type="Rhea" id="RHEA:20792"/>
        <dbReference type="Rhea" id="RHEA-COMP:9696"/>
        <dbReference type="Rhea" id="RHEA-COMP:9697"/>
        <dbReference type="ChEBI" id="CHEBI:30616"/>
        <dbReference type="ChEBI" id="CHEBI:32551"/>
        <dbReference type="ChEBI" id="CHEBI:33019"/>
        <dbReference type="ChEBI" id="CHEBI:78442"/>
        <dbReference type="ChEBI" id="CHEBI:78529"/>
        <dbReference type="ChEBI" id="CHEBI:456215"/>
        <dbReference type="EC" id="6.1.1.6"/>
    </reaction>
</comment>
<evidence type="ECO:0000256" key="7">
    <source>
        <dbReference type="ARBA" id="ARBA00022741"/>
    </source>
</evidence>
<evidence type="ECO:0000256" key="10">
    <source>
        <dbReference type="ARBA" id="ARBA00022917"/>
    </source>
</evidence>
<keyword evidence="6 13" id="KW-0479">Metal-binding</keyword>
<evidence type="ECO:0000256" key="8">
    <source>
        <dbReference type="ARBA" id="ARBA00022840"/>
    </source>
</evidence>
<dbReference type="GO" id="GO:0005829">
    <property type="term" value="C:cytosol"/>
    <property type="evidence" value="ECO:0007669"/>
    <property type="project" value="TreeGrafter"/>
</dbReference>
<dbReference type="InterPro" id="IPR045864">
    <property type="entry name" value="aa-tRNA-synth_II/BPL/LPL"/>
</dbReference>
<evidence type="ECO:0000313" key="16">
    <source>
        <dbReference type="EMBL" id="AKI96818.1"/>
    </source>
</evidence>
<feature type="binding site" evidence="13">
    <location>
        <position position="398"/>
    </location>
    <ligand>
        <name>Mg(2+)</name>
        <dbReference type="ChEBI" id="CHEBI:18420"/>
        <label>1</label>
    </ligand>
</feature>
<dbReference type="CDD" id="cd00775">
    <property type="entry name" value="LysRS_core"/>
    <property type="match status" value="1"/>
</dbReference>
<dbReference type="NCBIfam" id="NF001756">
    <property type="entry name" value="PRK00484.1"/>
    <property type="match status" value="1"/>
</dbReference>
<dbReference type="OrthoDB" id="9802326at2"/>
<dbReference type="NCBIfam" id="TIGR00499">
    <property type="entry name" value="lysS_bact"/>
    <property type="match status" value="1"/>
</dbReference>
<evidence type="ECO:0000256" key="1">
    <source>
        <dbReference type="ARBA" id="ARBA00004496"/>
    </source>
</evidence>
<comment type="cofactor">
    <cofactor evidence="13 14">
        <name>Mg(2+)</name>
        <dbReference type="ChEBI" id="CHEBI:18420"/>
    </cofactor>
    <text evidence="13 14">Binds 3 Mg(2+) ions per subunit.</text>
</comment>
<dbReference type="Proteomes" id="UP000035159">
    <property type="component" value="Chromosome"/>
</dbReference>
<dbReference type="PATRIC" id="fig|1330330.3.peg.440"/>
<sequence>MNEEIRQQKIQSINELRELGVEPYPYRFNKSHPAAKIKEEFDYLQASETKEDVALSTAGRVMALRHHGKSAFFVLKDDSGRIQAYIRKDSVGEEKFKLFKKYVSLGDFVGIEGFPFRTHTGEMSVYVQNFKILSKAIRTLPEKWHGLKDKEIIYRQRYVEMLSNDEALERFKKRFELLRLIREFLNQRGFVEVETPILHTVTGGASARPFVTHINVFDVDMFMRIAEELYLKRYLVGGFERIYEIGKNFRNEGISFKHHPEFTMMEIYQAYADYEDMMELTEALISTVVEKLTGSTVIEYQGKQIDFSRPWKKVRMRDFIKERLDVDILEDSDERLLEVLEKQDSVPEIKERGHLIEKLWDLVEDELVAPTFVLEHPVIISPLAKKHRKDPRVTERFELVINGMECANAFSELNDPIEQYRRFLHQAGLRDAGDAEAHMMDMDFVRALEYGMPPTGGLGIGLDRILMFITNSPNIRDIIPFPLVRPVSFAEEEFAVEQAVEENGKEV</sequence>
<dbReference type="PIRSF" id="PIRSF039101">
    <property type="entry name" value="LysRS2"/>
    <property type="match status" value="1"/>
</dbReference>
<dbReference type="Pfam" id="PF01336">
    <property type="entry name" value="tRNA_anti-codon"/>
    <property type="match status" value="1"/>
</dbReference>
<evidence type="ECO:0000256" key="6">
    <source>
        <dbReference type="ARBA" id="ARBA00022723"/>
    </source>
</evidence>
<name>A0A0G2ZDC6_9BACT</name>
<evidence type="ECO:0000256" key="12">
    <source>
        <dbReference type="ARBA" id="ARBA00048573"/>
    </source>
</evidence>
<dbReference type="InterPro" id="IPR044136">
    <property type="entry name" value="Lys-tRNA-ligase_II_N"/>
</dbReference>
<dbReference type="SUPFAM" id="SSF55681">
    <property type="entry name" value="Class II aaRS and biotin synthetases"/>
    <property type="match status" value="1"/>
</dbReference>
<dbReference type="SUPFAM" id="SSF50249">
    <property type="entry name" value="Nucleic acid-binding proteins"/>
    <property type="match status" value="1"/>
</dbReference>
<dbReference type="InterPro" id="IPR006195">
    <property type="entry name" value="aa-tRNA-synth_II"/>
</dbReference>
<evidence type="ECO:0000256" key="11">
    <source>
        <dbReference type="ARBA" id="ARBA00023146"/>
    </source>
</evidence>
<dbReference type="EMBL" id="CP011232">
    <property type="protein sequence ID" value="AKI96818.1"/>
    <property type="molecule type" value="Genomic_DNA"/>
</dbReference>
<dbReference type="RefSeq" id="WP_047753953.1">
    <property type="nucleotide sequence ID" value="NZ_CAJUHA010000004.1"/>
</dbReference>
<dbReference type="InterPro" id="IPR018149">
    <property type="entry name" value="Lys-tRNA-synth_II_C"/>
</dbReference>
<dbReference type="FunFam" id="2.40.50.140:FF:000024">
    <property type="entry name" value="Lysine--tRNA ligase"/>
    <property type="match status" value="1"/>
</dbReference>
<keyword evidence="5 13" id="KW-0436">Ligase</keyword>
<evidence type="ECO:0000256" key="3">
    <source>
        <dbReference type="ARBA" id="ARBA00011738"/>
    </source>
</evidence>
<dbReference type="PANTHER" id="PTHR42918:SF15">
    <property type="entry name" value="LYSINE--TRNA LIGASE, CHLOROPLASTIC_MITOCHONDRIAL"/>
    <property type="match status" value="1"/>
</dbReference>
<evidence type="ECO:0000256" key="4">
    <source>
        <dbReference type="ARBA" id="ARBA00022490"/>
    </source>
</evidence>
<proteinExistence type="inferred from homology"/>
<dbReference type="Pfam" id="PF00152">
    <property type="entry name" value="tRNA-synt_2"/>
    <property type="match status" value="1"/>
</dbReference>
<comment type="subcellular location">
    <subcellularLocation>
        <location evidence="1 13">Cytoplasm</location>
    </subcellularLocation>
</comment>
<organism evidence="16 17">
    <name type="scientific">Kosmotoga pacifica</name>
    <dbReference type="NCBI Taxonomy" id="1330330"/>
    <lineage>
        <taxon>Bacteria</taxon>
        <taxon>Thermotogati</taxon>
        <taxon>Thermotogota</taxon>
        <taxon>Thermotogae</taxon>
        <taxon>Kosmotogales</taxon>
        <taxon>Kosmotogaceae</taxon>
        <taxon>Kosmotoga</taxon>
    </lineage>
</organism>
<evidence type="ECO:0000256" key="2">
    <source>
        <dbReference type="ARBA" id="ARBA00008226"/>
    </source>
</evidence>
<evidence type="ECO:0000313" key="17">
    <source>
        <dbReference type="Proteomes" id="UP000035159"/>
    </source>
</evidence>
<keyword evidence="9 13" id="KW-0460">Magnesium</keyword>
<dbReference type="KEGG" id="kpf:IX53_02150"/>
<keyword evidence="7 13" id="KW-0547">Nucleotide-binding</keyword>
<dbReference type="InterPro" id="IPR012340">
    <property type="entry name" value="NA-bd_OB-fold"/>
</dbReference>
<dbReference type="GO" id="GO:0000287">
    <property type="term" value="F:magnesium ion binding"/>
    <property type="evidence" value="ECO:0007669"/>
    <property type="project" value="UniProtKB-UniRule"/>
</dbReference>